<evidence type="ECO:0000313" key="2">
    <source>
        <dbReference type="EMBL" id="MBW0554693.1"/>
    </source>
</evidence>
<proteinExistence type="predicted"/>
<protein>
    <submittedName>
        <fullName evidence="2">Uncharacterized protein</fullName>
    </submittedName>
</protein>
<dbReference type="EMBL" id="AVOT02061472">
    <property type="protein sequence ID" value="MBW0554693.1"/>
    <property type="molecule type" value="Genomic_DNA"/>
</dbReference>
<reference evidence="2" key="1">
    <citation type="submission" date="2021-03" db="EMBL/GenBank/DDBJ databases">
        <title>Draft genome sequence of rust myrtle Austropuccinia psidii MF-1, a brazilian biotype.</title>
        <authorList>
            <person name="Quecine M.C."/>
            <person name="Pachon D.M.R."/>
            <person name="Bonatelli M.L."/>
            <person name="Correr F.H."/>
            <person name="Franceschini L.M."/>
            <person name="Leite T.F."/>
            <person name="Margarido G.R.A."/>
            <person name="Almeida C.A."/>
            <person name="Ferrarezi J.A."/>
            <person name="Labate C.A."/>
        </authorList>
    </citation>
    <scope>NUCLEOTIDE SEQUENCE</scope>
    <source>
        <strain evidence="2">MF-1</strain>
    </source>
</reference>
<accession>A0A9Q3J202</accession>
<evidence type="ECO:0000313" key="3">
    <source>
        <dbReference type="Proteomes" id="UP000765509"/>
    </source>
</evidence>
<keyword evidence="3" id="KW-1185">Reference proteome</keyword>
<gene>
    <name evidence="2" type="ORF">O181_094408</name>
</gene>
<feature type="compositionally biased region" description="Acidic residues" evidence="1">
    <location>
        <begin position="69"/>
        <end position="78"/>
    </location>
</feature>
<comment type="caution">
    <text evidence="2">The sequence shown here is derived from an EMBL/GenBank/DDBJ whole genome shotgun (WGS) entry which is preliminary data.</text>
</comment>
<feature type="region of interest" description="Disordered" evidence="1">
    <location>
        <begin position="33"/>
        <end position="102"/>
    </location>
</feature>
<sequence length="102" mass="12024">MGIYSQYKSISFKEKQHFRVYYKDKPKKTVEEVTQKKNSLHKCGSTDHYSNNYPKEKRNVYSIAKVPEEEYPTEDSESESMGHSIRAHSDDDQEPREAFLVD</sequence>
<dbReference type="Proteomes" id="UP000765509">
    <property type="component" value="Unassembled WGS sequence"/>
</dbReference>
<evidence type="ECO:0000256" key="1">
    <source>
        <dbReference type="SAM" id="MobiDB-lite"/>
    </source>
</evidence>
<name>A0A9Q3J202_9BASI</name>
<dbReference type="AlphaFoldDB" id="A0A9Q3J202"/>
<feature type="compositionally biased region" description="Basic and acidic residues" evidence="1">
    <location>
        <begin position="87"/>
        <end position="102"/>
    </location>
</feature>
<organism evidence="2 3">
    <name type="scientific">Austropuccinia psidii MF-1</name>
    <dbReference type="NCBI Taxonomy" id="1389203"/>
    <lineage>
        <taxon>Eukaryota</taxon>
        <taxon>Fungi</taxon>
        <taxon>Dikarya</taxon>
        <taxon>Basidiomycota</taxon>
        <taxon>Pucciniomycotina</taxon>
        <taxon>Pucciniomycetes</taxon>
        <taxon>Pucciniales</taxon>
        <taxon>Sphaerophragmiaceae</taxon>
        <taxon>Austropuccinia</taxon>
    </lineage>
</organism>